<dbReference type="GO" id="GO:0098505">
    <property type="term" value="F:G-rich strand telomeric DNA binding"/>
    <property type="evidence" value="ECO:0007669"/>
    <property type="project" value="TreeGrafter"/>
</dbReference>
<comment type="caution">
    <text evidence="10">The sequence shown here is derived from an EMBL/GenBank/DDBJ whole genome shotgun (WGS) entry which is preliminary data.</text>
</comment>
<dbReference type="GO" id="GO:1905839">
    <property type="term" value="P:negative regulation of telomeric D-loop disassembly"/>
    <property type="evidence" value="ECO:0007669"/>
    <property type="project" value="TreeGrafter"/>
</dbReference>
<feature type="compositionally biased region" description="Low complexity" evidence="7">
    <location>
        <begin position="404"/>
        <end position="413"/>
    </location>
</feature>
<dbReference type="PANTHER" id="PTHR46833">
    <property type="entry name" value="TELOMERIC REPEAT-BINDING FACTOR 2 TERF2"/>
    <property type="match status" value="1"/>
</dbReference>
<accession>A0A6G0J196</accession>
<feature type="compositionally biased region" description="Polar residues" evidence="7">
    <location>
        <begin position="354"/>
        <end position="367"/>
    </location>
</feature>
<dbReference type="PROSITE" id="PS50090">
    <property type="entry name" value="MYB_LIKE"/>
    <property type="match status" value="1"/>
</dbReference>
<dbReference type="EMBL" id="REGW02000004">
    <property type="protein sequence ID" value="KAE8297266.1"/>
    <property type="molecule type" value="Genomic_DNA"/>
</dbReference>
<evidence type="ECO:0000259" key="9">
    <source>
        <dbReference type="PROSITE" id="PS51294"/>
    </source>
</evidence>
<feature type="region of interest" description="Disordered" evidence="7">
    <location>
        <begin position="215"/>
        <end position="243"/>
    </location>
</feature>
<keyword evidence="11" id="KW-1185">Reference proteome</keyword>
<dbReference type="GO" id="GO:0003691">
    <property type="term" value="F:double-stranded telomeric DNA binding"/>
    <property type="evidence" value="ECO:0007669"/>
    <property type="project" value="TreeGrafter"/>
</dbReference>
<dbReference type="InterPro" id="IPR017930">
    <property type="entry name" value="Myb_dom"/>
</dbReference>
<dbReference type="GO" id="GO:0070187">
    <property type="term" value="C:shelterin complex"/>
    <property type="evidence" value="ECO:0007669"/>
    <property type="project" value="TreeGrafter"/>
</dbReference>
<keyword evidence="6" id="KW-0131">Cell cycle</keyword>
<name>A0A6G0J196_LARCR</name>
<dbReference type="SUPFAM" id="SSF63600">
    <property type="entry name" value="Telomeric repeat binding factor (TRF) dimerisation domain"/>
    <property type="match status" value="1"/>
</dbReference>
<feature type="domain" description="Myb-like" evidence="8">
    <location>
        <begin position="529"/>
        <end position="582"/>
    </location>
</feature>
<feature type="region of interest" description="Disordered" evidence="7">
    <location>
        <begin position="283"/>
        <end position="333"/>
    </location>
</feature>
<comment type="subcellular location">
    <subcellularLocation>
        <location evidence="1">Chromosome</location>
        <location evidence="1">Telomere</location>
    </subcellularLocation>
</comment>
<dbReference type="GO" id="GO:0061820">
    <property type="term" value="P:telomeric D-loop disassembly"/>
    <property type="evidence" value="ECO:0007669"/>
    <property type="project" value="TreeGrafter"/>
</dbReference>
<feature type="region of interest" description="Disordered" evidence="7">
    <location>
        <begin position="352"/>
        <end position="539"/>
    </location>
</feature>
<evidence type="ECO:0000256" key="1">
    <source>
        <dbReference type="ARBA" id="ARBA00004574"/>
    </source>
</evidence>
<dbReference type="GO" id="GO:0003720">
    <property type="term" value="F:telomerase activity"/>
    <property type="evidence" value="ECO:0007669"/>
    <property type="project" value="TreeGrafter"/>
</dbReference>
<dbReference type="InterPro" id="IPR009057">
    <property type="entry name" value="Homeodomain-like_sf"/>
</dbReference>
<evidence type="ECO:0000256" key="5">
    <source>
        <dbReference type="ARBA" id="ARBA00023242"/>
    </source>
</evidence>
<dbReference type="Pfam" id="PF08558">
    <property type="entry name" value="TRF"/>
    <property type="match status" value="1"/>
</dbReference>
<evidence type="ECO:0000256" key="4">
    <source>
        <dbReference type="ARBA" id="ARBA00023125"/>
    </source>
</evidence>
<protein>
    <submittedName>
        <fullName evidence="10">Telomeric repeat-binding factor 2 TTAGGG repeat-binding factor 2 Telomeric DNA-binding protein</fullName>
    </submittedName>
</protein>
<dbReference type="GO" id="GO:0070198">
    <property type="term" value="P:protein localization to chromosome, telomeric region"/>
    <property type="evidence" value="ECO:0007669"/>
    <property type="project" value="TreeGrafter"/>
</dbReference>
<feature type="compositionally biased region" description="Basic and acidic residues" evidence="7">
    <location>
        <begin position="495"/>
        <end position="507"/>
    </location>
</feature>
<dbReference type="SMART" id="SM00717">
    <property type="entry name" value="SANT"/>
    <property type="match status" value="1"/>
</dbReference>
<dbReference type="PROSITE" id="PS51294">
    <property type="entry name" value="HTH_MYB"/>
    <property type="match status" value="1"/>
</dbReference>
<feature type="compositionally biased region" description="Polar residues" evidence="7">
    <location>
        <begin position="388"/>
        <end position="399"/>
    </location>
</feature>
<dbReference type="GO" id="GO:0032208">
    <property type="term" value="P:negative regulation of telomere maintenance via recombination"/>
    <property type="evidence" value="ECO:0007669"/>
    <property type="project" value="TreeGrafter"/>
</dbReference>
<dbReference type="CDD" id="cd11660">
    <property type="entry name" value="SANT_TRF"/>
    <property type="match status" value="1"/>
</dbReference>
<dbReference type="GO" id="GO:0031627">
    <property type="term" value="P:telomeric loop formation"/>
    <property type="evidence" value="ECO:0007669"/>
    <property type="project" value="TreeGrafter"/>
</dbReference>
<evidence type="ECO:0000256" key="3">
    <source>
        <dbReference type="ARBA" id="ARBA00022895"/>
    </source>
</evidence>
<dbReference type="Proteomes" id="UP000424527">
    <property type="component" value="Unassembled WGS sequence"/>
</dbReference>
<dbReference type="GO" id="GO:0042803">
    <property type="term" value="F:protein homodimerization activity"/>
    <property type="evidence" value="ECO:0007669"/>
    <property type="project" value="InterPro"/>
</dbReference>
<dbReference type="GO" id="GO:0005654">
    <property type="term" value="C:nucleoplasm"/>
    <property type="evidence" value="ECO:0007669"/>
    <property type="project" value="UniProtKB-ARBA"/>
</dbReference>
<keyword evidence="4 10" id="KW-0238">DNA-binding</keyword>
<feature type="domain" description="HTH myb-type" evidence="9">
    <location>
        <begin position="533"/>
        <end position="586"/>
    </location>
</feature>
<evidence type="ECO:0000259" key="8">
    <source>
        <dbReference type="PROSITE" id="PS50090"/>
    </source>
</evidence>
<dbReference type="InterPro" id="IPR013867">
    <property type="entry name" value="Telomere_rpt-bd_fac_dimer_dom"/>
</dbReference>
<dbReference type="AlphaFoldDB" id="A0A6G0J196"/>
<dbReference type="SUPFAM" id="SSF46689">
    <property type="entry name" value="Homeodomain-like"/>
    <property type="match status" value="1"/>
</dbReference>
<organism evidence="10 11">
    <name type="scientific">Larimichthys crocea</name>
    <name type="common">Large yellow croaker</name>
    <name type="synonym">Pseudosciaena crocea</name>
    <dbReference type="NCBI Taxonomy" id="215358"/>
    <lineage>
        <taxon>Eukaryota</taxon>
        <taxon>Metazoa</taxon>
        <taxon>Chordata</taxon>
        <taxon>Craniata</taxon>
        <taxon>Vertebrata</taxon>
        <taxon>Euteleostomi</taxon>
        <taxon>Actinopterygii</taxon>
        <taxon>Neopterygii</taxon>
        <taxon>Teleostei</taxon>
        <taxon>Neoteleostei</taxon>
        <taxon>Acanthomorphata</taxon>
        <taxon>Eupercaria</taxon>
        <taxon>Sciaenidae</taxon>
        <taxon>Larimichthys</taxon>
    </lineage>
</organism>
<feature type="compositionally biased region" description="Polar residues" evidence="7">
    <location>
        <begin position="323"/>
        <end position="332"/>
    </location>
</feature>
<dbReference type="GO" id="GO:0031848">
    <property type="term" value="P:protection from non-homologous end joining at telomere"/>
    <property type="evidence" value="ECO:0007669"/>
    <property type="project" value="InterPro"/>
</dbReference>
<evidence type="ECO:0000313" key="10">
    <source>
        <dbReference type="EMBL" id="KAE8297266.1"/>
    </source>
</evidence>
<dbReference type="Gene3D" id="1.25.40.210">
    <property type="entry name" value="Telomere repeat-binding factor, dimerisation domain"/>
    <property type="match status" value="1"/>
</dbReference>
<keyword evidence="3" id="KW-0779">Telomere</keyword>
<evidence type="ECO:0000256" key="2">
    <source>
        <dbReference type="ARBA" id="ARBA00022454"/>
    </source>
</evidence>
<dbReference type="InterPro" id="IPR036507">
    <property type="entry name" value="Telomere_rpt-bd_fac_dimer_sf"/>
</dbReference>
<dbReference type="Pfam" id="PF00249">
    <property type="entry name" value="Myb_DNA-binding"/>
    <property type="match status" value="1"/>
</dbReference>
<sequence>MAAKELLNSQAEVEEVVNRWIVDYYSFRLLELFENKQYADFCYISDVLAKVKRRPCDPTDRMLTKMPLLRFLSLINDGETLDQSKSDQSPSPLESALVVLEKINQQHSIPPRDFNNICASVKEMMVVIFIKNNMFGKAKEVLNKHFPKPMVGKKAIFTGIISQRSKTHKIIEQVDFEQFKEKMFAFCQSLWTFDVPFLQKAAIQLRRQRMLDLDDKATGPNQEDESGPSSSPQRDTDDECSSKHAVITRARLEIAFNSLAGSDEGTFAQLEKEVHGDLLLRLSPTPPMCTEQNAGQDGLFQRDSGSPMEASPADQPPQMDAVPQTQAGSISKSAPVLRNRRLYTVARLVVEPDSQGSSQCTTASLQEVETEIRTEEPPPAITNKKELQSQVTHSDFTTHTQKRSASSSLAELSADNEEDPPGSVDNGETLVRKLCNKSKRSLRRDPGNTDDVCITESSLDSSPEMFSHRPVPQTSSTPDKDSAQGKGPSTSKWKRLYDDAKESKDTWSDEDSYFTSRKHRAHNESISSDSGNRRRKWTESETLKLKEGVQKFGEGNWSKIKAYYSFKDRTNVNLKDRWRTLKKSNA</sequence>
<reference evidence="10 11" key="1">
    <citation type="submission" date="2019-07" db="EMBL/GenBank/DDBJ databases">
        <title>Chromosome genome assembly for large yellow croaker.</title>
        <authorList>
            <person name="Xiao S."/>
        </authorList>
    </citation>
    <scope>NUCLEOTIDE SEQUENCE [LARGE SCALE GENOMIC DNA]</scope>
    <source>
        <strain evidence="10">JMULYC20181020</strain>
        <tissue evidence="10">Muscle</tissue>
    </source>
</reference>
<dbReference type="PANTHER" id="PTHR46833:SF1">
    <property type="entry name" value="TELOMERIC REPEAT-BINDING FACTOR 2"/>
    <property type="match status" value="1"/>
</dbReference>
<dbReference type="InterPro" id="IPR030657">
    <property type="entry name" value="TERF2"/>
</dbReference>
<dbReference type="InterPro" id="IPR001005">
    <property type="entry name" value="SANT/Myb"/>
</dbReference>
<keyword evidence="5" id="KW-0539">Nucleus</keyword>
<evidence type="ECO:0000313" key="11">
    <source>
        <dbReference type="Proteomes" id="UP000424527"/>
    </source>
</evidence>
<dbReference type="Gene3D" id="1.10.10.60">
    <property type="entry name" value="Homeodomain-like"/>
    <property type="match status" value="1"/>
</dbReference>
<evidence type="ECO:0000256" key="6">
    <source>
        <dbReference type="ARBA" id="ARBA00023306"/>
    </source>
</evidence>
<proteinExistence type="predicted"/>
<keyword evidence="2" id="KW-0158">Chromosome</keyword>
<dbReference type="GO" id="GO:0032210">
    <property type="term" value="P:regulation of telomere maintenance via telomerase"/>
    <property type="evidence" value="ECO:0007669"/>
    <property type="project" value="TreeGrafter"/>
</dbReference>
<gene>
    <name evidence="10" type="ORF">D5F01_LYC03882</name>
</gene>
<evidence type="ECO:0000256" key="7">
    <source>
        <dbReference type="SAM" id="MobiDB-lite"/>
    </source>
</evidence>